<dbReference type="PANTHER" id="PTHR43401">
    <property type="entry name" value="L-THREONINE 3-DEHYDROGENASE"/>
    <property type="match status" value="1"/>
</dbReference>
<dbReference type="GO" id="GO:0016491">
    <property type="term" value="F:oxidoreductase activity"/>
    <property type="evidence" value="ECO:0007669"/>
    <property type="project" value="UniProtKB-KW"/>
</dbReference>
<evidence type="ECO:0000313" key="2">
    <source>
        <dbReference type="EMBL" id="KKK57653.1"/>
    </source>
</evidence>
<keyword evidence="1" id="KW-0560">Oxidoreductase</keyword>
<dbReference type="InterPro" id="IPR050129">
    <property type="entry name" value="Zn_alcohol_dh"/>
</dbReference>
<dbReference type="AlphaFoldDB" id="A0A0F8WLS4"/>
<proteinExistence type="predicted"/>
<gene>
    <name evidence="2" type="ORF">LCGC14_3052310</name>
</gene>
<dbReference type="Gene3D" id="3.40.50.720">
    <property type="entry name" value="NAD(P)-binding Rossmann-like Domain"/>
    <property type="match status" value="1"/>
</dbReference>
<feature type="non-terminal residue" evidence="2">
    <location>
        <position position="1"/>
    </location>
</feature>
<name>A0A0F8WLS4_9ZZZZ</name>
<dbReference type="SUPFAM" id="SSF51735">
    <property type="entry name" value="NAD(P)-binding Rossmann-fold domains"/>
    <property type="match status" value="1"/>
</dbReference>
<reference evidence="2" key="1">
    <citation type="journal article" date="2015" name="Nature">
        <title>Complex archaea that bridge the gap between prokaryotes and eukaryotes.</title>
        <authorList>
            <person name="Spang A."/>
            <person name="Saw J.H."/>
            <person name="Jorgensen S.L."/>
            <person name="Zaremba-Niedzwiedzka K."/>
            <person name="Martijn J."/>
            <person name="Lind A.E."/>
            <person name="van Eijk R."/>
            <person name="Schleper C."/>
            <person name="Guy L."/>
            <person name="Ettema T.J."/>
        </authorList>
    </citation>
    <scope>NUCLEOTIDE SEQUENCE</scope>
</reference>
<comment type="caution">
    <text evidence="2">The sequence shown here is derived from an EMBL/GenBank/DDBJ whole genome shotgun (WGS) entry which is preliminary data.</text>
</comment>
<dbReference type="EMBL" id="LAZR01064373">
    <property type="protein sequence ID" value="KKK57653.1"/>
    <property type="molecule type" value="Genomic_DNA"/>
</dbReference>
<accession>A0A0F8WLS4</accession>
<sequence>HRDGIKKDGSLLIIGNGEDGKEWQFKNVFHQRLPKTIVCVNVAKNTKESVSQVISTNMAAISSATTGVHEESVESLDDIPSIIKKAVDSFTGGKGFDDIIVLGDSEPQTLVTAGDSMCQYGILNYMATTDEPQHVDLDAGKVHYDQISFVGSLENDVKNPYIDNLDYSLKGDSVILFGTGGPMGQMHIQLIMENPTPPKIVIATDIAEDRLNVLKENFEPLANEKGIKYYALNPNDFSSPEAFRKEIMRINGGKLFDYVVCLAAIPAVIEDAASYLGDRAILNIFAGVSKGTIANLNIKDAAAKSVRYIGSSGSTLSDMVYTLRRVEDSGLNTDSSVAGVAGMNDVWNGIDAVRT</sequence>
<dbReference type="InterPro" id="IPR036291">
    <property type="entry name" value="NAD(P)-bd_dom_sf"/>
</dbReference>
<protein>
    <recommendedName>
        <fullName evidence="3">Alcohol dehydrogenase-like C-terminal domain-containing protein</fullName>
    </recommendedName>
</protein>
<organism evidence="2">
    <name type="scientific">marine sediment metagenome</name>
    <dbReference type="NCBI Taxonomy" id="412755"/>
    <lineage>
        <taxon>unclassified sequences</taxon>
        <taxon>metagenomes</taxon>
        <taxon>ecological metagenomes</taxon>
    </lineage>
</organism>
<evidence type="ECO:0008006" key="3">
    <source>
        <dbReference type="Google" id="ProtNLM"/>
    </source>
</evidence>
<feature type="non-terminal residue" evidence="2">
    <location>
        <position position="355"/>
    </location>
</feature>
<evidence type="ECO:0000256" key="1">
    <source>
        <dbReference type="ARBA" id="ARBA00023002"/>
    </source>
</evidence>
<dbReference type="PANTHER" id="PTHR43401:SF2">
    <property type="entry name" value="L-THREONINE 3-DEHYDROGENASE"/>
    <property type="match status" value="1"/>
</dbReference>